<evidence type="ECO:0000313" key="2">
    <source>
        <dbReference type="EMBL" id="BDG05615.1"/>
    </source>
</evidence>
<dbReference type="EMBL" id="AP025591">
    <property type="protein sequence ID" value="BDG05615.1"/>
    <property type="molecule type" value="Genomic_DNA"/>
</dbReference>
<organism evidence="2 3">
    <name type="scientific">Anaeromyxobacter oryzae</name>
    <dbReference type="NCBI Taxonomy" id="2918170"/>
    <lineage>
        <taxon>Bacteria</taxon>
        <taxon>Pseudomonadati</taxon>
        <taxon>Myxococcota</taxon>
        <taxon>Myxococcia</taxon>
        <taxon>Myxococcales</taxon>
        <taxon>Cystobacterineae</taxon>
        <taxon>Anaeromyxobacteraceae</taxon>
        <taxon>Anaeromyxobacter</taxon>
    </lineage>
</organism>
<dbReference type="RefSeq" id="WP_248354607.1">
    <property type="nucleotide sequence ID" value="NZ_AP025591.1"/>
</dbReference>
<keyword evidence="1" id="KW-0732">Signal</keyword>
<feature type="signal peptide" evidence="1">
    <location>
        <begin position="1"/>
        <end position="22"/>
    </location>
</feature>
<dbReference type="Proteomes" id="UP001162891">
    <property type="component" value="Chromosome"/>
</dbReference>
<protein>
    <recommendedName>
        <fullName evidence="4">Cysteine rich repeat domain protein</fullName>
    </recommendedName>
</protein>
<evidence type="ECO:0000256" key="1">
    <source>
        <dbReference type="SAM" id="SignalP"/>
    </source>
</evidence>
<name>A0ABN6MXG5_9BACT</name>
<feature type="chain" id="PRO_5045940946" description="Cysteine rich repeat domain protein" evidence="1">
    <location>
        <begin position="23"/>
        <end position="169"/>
    </location>
</feature>
<evidence type="ECO:0008006" key="4">
    <source>
        <dbReference type="Google" id="ProtNLM"/>
    </source>
</evidence>
<gene>
    <name evidence="2" type="ORF">AMOR_46110</name>
</gene>
<dbReference type="Pfam" id="PF00839">
    <property type="entry name" value="Cys_rich_FGFR"/>
    <property type="match status" value="1"/>
</dbReference>
<evidence type="ECO:0000313" key="3">
    <source>
        <dbReference type="Proteomes" id="UP001162891"/>
    </source>
</evidence>
<dbReference type="InterPro" id="IPR039728">
    <property type="entry name" value="GLG1"/>
</dbReference>
<sequence length="169" mass="18243">MRTQLVRLAALVAVVGGGRALADAPCLADADRLCPGIPAGDGRLWACLLRNEFQLSSSCQQNVREVQRRAAEFNADCAPDVYRFCPRMPPGAGRILDCLRVHVGRRELATNCEDAVVTALERLQDFADSCAEDAARLCAGVPAGGGRLFLCLRSQSERLSSRCRRAVSP</sequence>
<dbReference type="PANTHER" id="PTHR11884:SF1">
    <property type="entry name" value="GOLGI APPARATUS PROTEIN 1"/>
    <property type="match status" value="1"/>
</dbReference>
<keyword evidence="3" id="KW-1185">Reference proteome</keyword>
<accession>A0ABN6MXG5</accession>
<proteinExistence type="predicted"/>
<dbReference type="InterPro" id="IPR001893">
    <property type="entry name" value="Cys-rich_GLG1_repeat"/>
</dbReference>
<dbReference type="PANTHER" id="PTHR11884">
    <property type="entry name" value="SELECTIN LIGAND RELATED"/>
    <property type="match status" value="1"/>
</dbReference>
<reference evidence="3" key="1">
    <citation type="journal article" date="2022" name="Int. J. Syst. Evol. Microbiol.">
        <title>Anaeromyxobacter oryzae sp. nov., Anaeromyxobacter diazotrophicus sp. nov. and Anaeromyxobacter paludicola sp. nov., isolated from paddy soils.</title>
        <authorList>
            <person name="Itoh H."/>
            <person name="Xu Z."/>
            <person name="Mise K."/>
            <person name="Masuda Y."/>
            <person name="Ushijima N."/>
            <person name="Hayakawa C."/>
            <person name="Shiratori Y."/>
            <person name="Senoo K."/>
        </authorList>
    </citation>
    <scope>NUCLEOTIDE SEQUENCE [LARGE SCALE GENOMIC DNA]</scope>
    <source>
        <strain evidence="3">Red232</strain>
    </source>
</reference>